<dbReference type="InterPro" id="IPR000847">
    <property type="entry name" value="LysR_HTH_N"/>
</dbReference>
<evidence type="ECO:0000259" key="1">
    <source>
        <dbReference type="Pfam" id="PF00126"/>
    </source>
</evidence>
<gene>
    <name evidence="3" type="ORF">E4T21_12755</name>
</gene>
<dbReference type="RefSeq" id="WP_149285432.1">
    <property type="nucleotide sequence ID" value="NZ_CP038437.2"/>
</dbReference>
<dbReference type="InterPro" id="IPR036390">
    <property type="entry name" value="WH_DNA-bd_sf"/>
</dbReference>
<evidence type="ECO:0000313" key="3">
    <source>
        <dbReference type="EMBL" id="QEM82315.1"/>
    </source>
</evidence>
<dbReference type="Gene3D" id="3.40.190.10">
    <property type="entry name" value="Periplasmic binding protein-like II"/>
    <property type="match status" value="1"/>
</dbReference>
<dbReference type="EMBL" id="CP038437">
    <property type="protein sequence ID" value="QEM82315.1"/>
    <property type="molecule type" value="Genomic_DNA"/>
</dbReference>
<name>A0A5C1NJL9_9GAMM</name>
<dbReference type="KEGG" id="hbh:E4T21_12755"/>
<sequence length="356" mass="39206">MKRIQITPAWYFSDESGNQIDPTLFALLEAIHRHGKLTQAAEDAGVSYRHAWNLLKKWEQFFGTPLVELTRGRGAQLSPLGKKLLWAEQRVIARLGPQLESLGSELNLAIQQQLEGVQPVLRLHASHGFAVELLPKYLQELSLDLQYCSPREALATLNRGACDLAGFHLPQGPVGQQVIRDYQGLLKPRSHRVIGFISRNQGLMVAPGNPLGVDGLPALAGRKVRFINRQATSGTRALLDGLLNEAGIRPSAIPGYEVEEYTHSAVAAYVAAGMADAGFGVEAAAQRFGLDFVPLAQENYLLVCQQRSLQDSRFMRLLEILRSEDFQKAVSTLPGYAPHRCGQVIETTELLLSPRS</sequence>
<dbReference type="Pfam" id="PF12727">
    <property type="entry name" value="PBP_like"/>
    <property type="match status" value="1"/>
</dbReference>
<evidence type="ECO:0000259" key="2">
    <source>
        <dbReference type="Pfam" id="PF12727"/>
    </source>
</evidence>
<reference evidence="3" key="1">
    <citation type="submission" date="2021-02" db="EMBL/GenBank/DDBJ databases">
        <title>Strain Y2R2, a novel species of the genus Halomonas.</title>
        <authorList>
            <person name="Huang H."/>
        </authorList>
    </citation>
    <scope>NUCLEOTIDE SEQUENCE</scope>
    <source>
        <strain evidence="3">Y2R2</strain>
    </source>
</reference>
<dbReference type="Pfam" id="PF00126">
    <property type="entry name" value="HTH_1"/>
    <property type="match status" value="1"/>
</dbReference>
<dbReference type="Gene3D" id="1.10.10.10">
    <property type="entry name" value="Winged helix-like DNA-binding domain superfamily/Winged helix DNA-binding domain"/>
    <property type="match status" value="1"/>
</dbReference>
<dbReference type="SUPFAM" id="SSF53850">
    <property type="entry name" value="Periplasmic binding protein-like II"/>
    <property type="match status" value="1"/>
</dbReference>
<feature type="domain" description="HTH lysR-type" evidence="1">
    <location>
        <begin position="25"/>
        <end position="81"/>
    </location>
</feature>
<feature type="domain" description="PBP" evidence="2">
    <location>
        <begin position="136"/>
        <end position="322"/>
    </location>
</feature>
<organism evidence="3 4">
    <name type="scientific">Halomonas binhaiensis</name>
    <dbReference type="NCBI Taxonomy" id="2562282"/>
    <lineage>
        <taxon>Bacteria</taxon>
        <taxon>Pseudomonadati</taxon>
        <taxon>Pseudomonadota</taxon>
        <taxon>Gammaproteobacteria</taxon>
        <taxon>Oceanospirillales</taxon>
        <taxon>Halomonadaceae</taxon>
        <taxon>Halomonas</taxon>
    </lineage>
</organism>
<dbReference type="SUPFAM" id="SSF46785">
    <property type="entry name" value="Winged helix' DNA-binding domain"/>
    <property type="match status" value="1"/>
</dbReference>
<dbReference type="Proteomes" id="UP000324285">
    <property type="component" value="Chromosome"/>
</dbReference>
<dbReference type="PANTHER" id="PTHR38431:SF1">
    <property type="entry name" value="BLL2305 PROTEIN"/>
    <property type="match status" value="1"/>
</dbReference>
<dbReference type="InterPro" id="IPR036388">
    <property type="entry name" value="WH-like_DNA-bd_sf"/>
</dbReference>
<dbReference type="PANTHER" id="PTHR38431">
    <property type="entry name" value="BLL2305 PROTEIN"/>
    <property type="match status" value="1"/>
</dbReference>
<protein>
    <submittedName>
        <fullName evidence="3">Helix-turn-helix transcriptional regulator</fullName>
    </submittedName>
</protein>
<keyword evidence="4" id="KW-1185">Reference proteome</keyword>
<dbReference type="OrthoDB" id="9805928at2"/>
<dbReference type="AlphaFoldDB" id="A0A5C1NJL9"/>
<evidence type="ECO:0000313" key="4">
    <source>
        <dbReference type="Proteomes" id="UP000324285"/>
    </source>
</evidence>
<dbReference type="InterPro" id="IPR024370">
    <property type="entry name" value="PBP_domain"/>
</dbReference>
<accession>A0A5C1NJL9</accession>
<dbReference type="GO" id="GO:0003700">
    <property type="term" value="F:DNA-binding transcription factor activity"/>
    <property type="evidence" value="ECO:0007669"/>
    <property type="project" value="InterPro"/>
</dbReference>
<proteinExistence type="predicted"/>